<feature type="compositionally biased region" description="Basic and acidic residues" evidence="9">
    <location>
        <begin position="356"/>
        <end position="369"/>
    </location>
</feature>
<evidence type="ECO:0000256" key="4">
    <source>
        <dbReference type="ARBA" id="ARBA00022490"/>
    </source>
</evidence>
<reference evidence="10" key="1">
    <citation type="journal article" date="2023" name="Mol. Phylogenet. Evol.">
        <title>Genome-scale phylogeny and comparative genomics of the fungal order Sordariales.</title>
        <authorList>
            <person name="Hensen N."/>
            <person name="Bonometti L."/>
            <person name="Westerberg I."/>
            <person name="Brannstrom I.O."/>
            <person name="Guillou S."/>
            <person name="Cros-Aarteil S."/>
            <person name="Calhoun S."/>
            <person name="Haridas S."/>
            <person name="Kuo A."/>
            <person name="Mondo S."/>
            <person name="Pangilinan J."/>
            <person name="Riley R."/>
            <person name="LaButti K."/>
            <person name="Andreopoulos B."/>
            <person name="Lipzen A."/>
            <person name="Chen C."/>
            <person name="Yan M."/>
            <person name="Daum C."/>
            <person name="Ng V."/>
            <person name="Clum A."/>
            <person name="Steindorff A."/>
            <person name="Ohm R.A."/>
            <person name="Martin F."/>
            <person name="Silar P."/>
            <person name="Natvig D.O."/>
            <person name="Lalanne C."/>
            <person name="Gautier V."/>
            <person name="Ament-Velasquez S.L."/>
            <person name="Kruys A."/>
            <person name="Hutchinson M.I."/>
            <person name="Powell A.J."/>
            <person name="Barry K."/>
            <person name="Miller A.N."/>
            <person name="Grigoriev I.V."/>
            <person name="Debuchy R."/>
            <person name="Gladieux P."/>
            <person name="Hiltunen Thoren M."/>
            <person name="Johannesson H."/>
        </authorList>
    </citation>
    <scope>NUCLEOTIDE SEQUENCE</scope>
    <source>
        <strain evidence="10">CBS 731.68</strain>
    </source>
</reference>
<feature type="compositionally biased region" description="Basic residues" evidence="9">
    <location>
        <begin position="342"/>
        <end position="355"/>
    </location>
</feature>
<dbReference type="InterPro" id="IPR013734">
    <property type="entry name" value="TF_Nrm1/Whi5"/>
</dbReference>
<dbReference type="GeneID" id="87833813"/>
<evidence type="ECO:0000256" key="6">
    <source>
        <dbReference type="ARBA" id="ARBA00023015"/>
    </source>
</evidence>
<dbReference type="GO" id="GO:0005634">
    <property type="term" value="C:nucleus"/>
    <property type="evidence" value="ECO:0007669"/>
    <property type="project" value="UniProtKB-SubCell"/>
</dbReference>
<comment type="subcellular location">
    <subcellularLocation>
        <location evidence="2">Cytoplasm</location>
    </subcellularLocation>
    <subcellularLocation>
        <location evidence="1">Nucleus</location>
    </subcellularLocation>
</comment>
<feature type="region of interest" description="Disordered" evidence="9">
    <location>
        <begin position="1"/>
        <end position="190"/>
    </location>
</feature>
<keyword evidence="8" id="KW-0539">Nucleus</keyword>
<feature type="compositionally biased region" description="Basic and acidic residues" evidence="9">
    <location>
        <begin position="306"/>
        <end position="341"/>
    </location>
</feature>
<keyword evidence="4" id="KW-0963">Cytoplasm</keyword>
<accession>A0AAN6TZM9</accession>
<keyword evidence="11" id="KW-1185">Reference proteome</keyword>
<protein>
    <submittedName>
        <fullName evidence="10">Uncharacterized protein</fullName>
    </submittedName>
</protein>
<sequence length="426" mass="46532">MEASPAKRRALGALDPNACSPKVRSGAKVLSAQLSPVKIKTAGPRHMDTMVSASSPSSSPQKATDSRKRRSPTPASRDNVSRATRHEALSSEPVPKRPCLDHNTREDLRPRREESPPSSTSTARTTAFTTTRRRSVSPDSPSVFDTSAVDTSQATILTEPDTSAPALTVPPPAAAPVPRSNSRLTREQTREKAEILRLRLGLASYKVRTGQTDVPLDRLEARHLAAPSRGPGLSRARSFSDDQGQSRHRLQDAYHGPTSVSASFPPPGASSTSTSSSSATAVAVAGRRRPLPDAPVRRGSNGSVDGNERERERERELGPAARALEKVLEQARLEREQERRERHQHYQHHHQQHQRRQSELMNRRYEDAPRYSGAGGIPPRPRTATEVGELYRRVGGSSRVDDERMEEEDLEGRGGAASGLLSLARS</sequence>
<evidence type="ECO:0000256" key="9">
    <source>
        <dbReference type="SAM" id="MobiDB-lite"/>
    </source>
</evidence>
<evidence type="ECO:0000313" key="11">
    <source>
        <dbReference type="Proteomes" id="UP001302602"/>
    </source>
</evidence>
<organism evidence="10 11">
    <name type="scientific">Parathielavia appendiculata</name>
    <dbReference type="NCBI Taxonomy" id="2587402"/>
    <lineage>
        <taxon>Eukaryota</taxon>
        <taxon>Fungi</taxon>
        <taxon>Dikarya</taxon>
        <taxon>Ascomycota</taxon>
        <taxon>Pezizomycotina</taxon>
        <taxon>Sordariomycetes</taxon>
        <taxon>Sordariomycetidae</taxon>
        <taxon>Sordariales</taxon>
        <taxon>Chaetomiaceae</taxon>
        <taxon>Parathielavia</taxon>
    </lineage>
</organism>
<feature type="compositionally biased region" description="Polar residues" evidence="9">
    <location>
        <begin position="73"/>
        <end position="82"/>
    </location>
</feature>
<dbReference type="Proteomes" id="UP001302602">
    <property type="component" value="Unassembled WGS sequence"/>
</dbReference>
<evidence type="ECO:0000256" key="7">
    <source>
        <dbReference type="ARBA" id="ARBA00023163"/>
    </source>
</evidence>
<feature type="compositionally biased region" description="Basic and acidic residues" evidence="9">
    <location>
        <begin position="84"/>
        <end position="115"/>
    </location>
</feature>
<gene>
    <name evidence="10" type="ORF">N657DRAFT_690371</name>
</gene>
<dbReference type="Pfam" id="PF08528">
    <property type="entry name" value="Whi5"/>
    <property type="match status" value="1"/>
</dbReference>
<keyword evidence="7" id="KW-0804">Transcription</keyword>
<comment type="similarity">
    <text evidence="3">Belongs to the WHI5/NRM1 family.</text>
</comment>
<evidence type="ECO:0000256" key="1">
    <source>
        <dbReference type="ARBA" id="ARBA00004123"/>
    </source>
</evidence>
<feature type="compositionally biased region" description="Low complexity" evidence="9">
    <location>
        <begin position="116"/>
        <end position="130"/>
    </location>
</feature>
<name>A0AAN6TZM9_9PEZI</name>
<evidence type="ECO:0000256" key="3">
    <source>
        <dbReference type="ARBA" id="ARBA00006922"/>
    </source>
</evidence>
<evidence type="ECO:0000256" key="5">
    <source>
        <dbReference type="ARBA" id="ARBA00022491"/>
    </source>
</evidence>
<feature type="compositionally biased region" description="Low complexity" evidence="9">
    <location>
        <begin position="259"/>
        <end position="285"/>
    </location>
</feature>
<keyword evidence="6" id="KW-0805">Transcription regulation</keyword>
<dbReference type="GO" id="GO:0005737">
    <property type="term" value="C:cytoplasm"/>
    <property type="evidence" value="ECO:0007669"/>
    <property type="project" value="UniProtKB-SubCell"/>
</dbReference>
<evidence type="ECO:0000313" key="10">
    <source>
        <dbReference type="EMBL" id="KAK4123672.1"/>
    </source>
</evidence>
<evidence type="ECO:0000256" key="8">
    <source>
        <dbReference type="ARBA" id="ARBA00023242"/>
    </source>
</evidence>
<dbReference type="EMBL" id="MU853228">
    <property type="protein sequence ID" value="KAK4123672.1"/>
    <property type="molecule type" value="Genomic_DNA"/>
</dbReference>
<keyword evidence="5" id="KW-0678">Repressor</keyword>
<feature type="compositionally biased region" description="Basic residues" evidence="9">
    <location>
        <begin position="1"/>
        <end position="10"/>
    </location>
</feature>
<evidence type="ECO:0000256" key="2">
    <source>
        <dbReference type="ARBA" id="ARBA00004496"/>
    </source>
</evidence>
<dbReference type="AlphaFoldDB" id="A0AAN6TZM9"/>
<reference evidence="10" key="2">
    <citation type="submission" date="2023-05" db="EMBL/GenBank/DDBJ databases">
        <authorList>
            <consortium name="Lawrence Berkeley National Laboratory"/>
            <person name="Steindorff A."/>
            <person name="Hensen N."/>
            <person name="Bonometti L."/>
            <person name="Westerberg I."/>
            <person name="Brannstrom I.O."/>
            <person name="Guillou S."/>
            <person name="Cros-Aarteil S."/>
            <person name="Calhoun S."/>
            <person name="Haridas S."/>
            <person name="Kuo A."/>
            <person name="Mondo S."/>
            <person name="Pangilinan J."/>
            <person name="Riley R."/>
            <person name="Labutti K."/>
            <person name="Andreopoulos B."/>
            <person name="Lipzen A."/>
            <person name="Chen C."/>
            <person name="Yanf M."/>
            <person name="Daum C."/>
            <person name="Ng V."/>
            <person name="Clum A."/>
            <person name="Ohm R."/>
            <person name="Martin F."/>
            <person name="Silar P."/>
            <person name="Natvig D."/>
            <person name="Lalanne C."/>
            <person name="Gautier V."/>
            <person name="Ament-Velasquez S.L."/>
            <person name="Kruys A."/>
            <person name="Hutchinson M.I."/>
            <person name="Powell A.J."/>
            <person name="Barry K."/>
            <person name="Miller A.N."/>
            <person name="Grigoriev I.V."/>
            <person name="Debuchy R."/>
            <person name="Gladieux P."/>
            <person name="Thoren M.H."/>
            <person name="Johannesson H."/>
        </authorList>
    </citation>
    <scope>NUCLEOTIDE SEQUENCE</scope>
    <source>
        <strain evidence="10">CBS 731.68</strain>
    </source>
</reference>
<comment type="caution">
    <text evidence="10">The sequence shown here is derived from an EMBL/GenBank/DDBJ whole genome shotgun (WGS) entry which is preliminary data.</text>
</comment>
<proteinExistence type="inferred from homology"/>
<feature type="compositionally biased region" description="Low complexity" evidence="9">
    <location>
        <begin position="137"/>
        <end position="147"/>
    </location>
</feature>
<dbReference type="RefSeq" id="XP_062647443.1">
    <property type="nucleotide sequence ID" value="XM_062797045.1"/>
</dbReference>
<feature type="region of interest" description="Disordered" evidence="9">
    <location>
        <begin position="207"/>
        <end position="426"/>
    </location>
</feature>